<comment type="caution">
    <text evidence="3">The sequence shown here is derived from an EMBL/GenBank/DDBJ whole genome shotgun (WGS) entry which is preliminary data.</text>
</comment>
<dbReference type="AlphaFoldDB" id="A0A652YPE5"/>
<dbReference type="PANTHER" id="PTHR43377:SF1">
    <property type="entry name" value="BILIVERDIN REDUCTASE A"/>
    <property type="match status" value="1"/>
</dbReference>
<dbReference type="GO" id="GO:0000166">
    <property type="term" value="F:nucleotide binding"/>
    <property type="evidence" value="ECO:0007669"/>
    <property type="project" value="InterPro"/>
</dbReference>
<dbReference type="Gene3D" id="3.30.360.10">
    <property type="entry name" value="Dihydrodipicolinate Reductase, domain 2"/>
    <property type="match status" value="1"/>
</dbReference>
<dbReference type="InterPro" id="IPR051450">
    <property type="entry name" value="Gfo/Idh/MocA_Oxidoreductases"/>
</dbReference>
<feature type="domain" description="GFO/IDH/MocA-like oxidoreductase" evidence="2">
    <location>
        <begin position="155"/>
        <end position="223"/>
    </location>
</feature>
<dbReference type="InterPro" id="IPR055170">
    <property type="entry name" value="GFO_IDH_MocA-like_dom"/>
</dbReference>
<dbReference type="SUPFAM" id="SSF51735">
    <property type="entry name" value="NAD(P)-binding Rossmann-fold domains"/>
    <property type="match status" value="1"/>
</dbReference>
<dbReference type="Pfam" id="PF22725">
    <property type="entry name" value="GFO_IDH_MocA_C3"/>
    <property type="match status" value="1"/>
</dbReference>
<reference evidence="3" key="1">
    <citation type="submission" date="2019-07" db="EMBL/GenBank/DDBJ databases">
        <title>Genomic Encyclopedia of Type Strains, Phase IV (KMG-IV): sequencing the most valuable type-strain genomes for metagenomic binning, comparative biology and taxonomic classification.</title>
        <authorList>
            <person name="Goeker M."/>
        </authorList>
    </citation>
    <scope>NUCLEOTIDE SEQUENCE</scope>
    <source>
        <strain evidence="3">DSM 44596</strain>
    </source>
</reference>
<sequence>MTTSKPRIALVGSGQMGSLHARVIAQSALCELELLIEPREEQGKAVAERFDTRWAADFDTLDGIDAVVIAAATPAHYELAGRVLDLGKPVLVEKPLAATYEQSVDLVDRSRASGVPLMCGLLERFNPAVRTAREFSGDVWQVNGIRHSPFVSRIPTGVATDLLIHDIDLAIGFAGSEPSLAKGEFGYFHPTSVQNRSEDCADAVLRFDSGAVATISASRISQRKIRQLSLLEADRLIEIDLLRRDITIYRHIDDNMPTDRDGYQQQTVIEIPTIRYSEEPLAAQLTHFLGLVQGTGDADGERASILPAHRAVHEVTESALAATLSS</sequence>
<organism evidence="3">
    <name type="scientific">Nocardia globerula</name>
    <dbReference type="NCBI Taxonomy" id="1818"/>
    <lineage>
        <taxon>Bacteria</taxon>
        <taxon>Bacillati</taxon>
        <taxon>Actinomycetota</taxon>
        <taxon>Actinomycetes</taxon>
        <taxon>Mycobacteriales</taxon>
        <taxon>Nocardiaceae</taxon>
        <taxon>Nocardia</taxon>
    </lineage>
</organism>
<evidence type="ECO:0000259" key="2">
    <source>
        <dbReference type="Pfam" id="PF22725"/>
    </source>
</evidence>
<protein>
    <submittedName>
        <fullName evidence="3">Putative dehydrogenase</fullName>
    </submittedName>
</protein>
<feature type="domain" description="Gfo/Idh/MocA-like oxidoreductase N-terminal" evidence="1">
    <location>
        <begin position="7"/>
        <end position="120"/>
    </location>
</feature>
<dbReference type="SUPFAM" id="SSF55347">
    <property type="entry name" value="Glyceraldehyde-3-phosphate dehydrogenase-like, C-terminal domain"/>
    <property type="match status" value="1"/>
</dbReference>
<evidence type="ECO:0000313" key="3">
    <source>
        <dbReference type="EMBL" id="TYQ03937.1"/>
    </source>
</evidence>
<dbReference type="EMBL" id="VNIQ01000004">
    <property type="protein sequence ID" value="TYQ03937.1"/>
    <property type="molecule type" value="Genomic_DNA"/>
</dbReference>
<dbReference type="Gene3D" id="3.40.50.720">
    <property type="entry name" value="NAD(P)-binding Rossmann-like Domain"/>
    <property type="match status" value="1"/>
</dbReference>
<gene>
    <name evidence="3" type="ORF">FNL38_104306</name>
</gene>
<dbReference type="Pfam" id="PF01408">
    <property type="entry name" value="GFO_IDH_MocA"/>
    <property type="match status" value="1"/>
</dbReference>
<proteinExistence type="predicted"/>
<dbReference type="InterPro" id="IPR036291">
    <property type="entry name" value="NAD(P)-bd_dom_sf"/>
</dbReference>
<dbReference type="PANTHER" id="PTHR43377">
    <property type="entry name" value="BILIVERDIN REDUCTASE A"/>
    <property type="match status" value="1"/>
</dbReference>
<evidence type="ECO:0000259" key="1">
    <source>
        <dbReference type="Pfam" id="PF01408"/>
    </source>
</evidence>
<name>A0A652YPE5_NOCGL</name>
<dbReference type="InterPro" id="IPR000683">
    <property type="entry name" value="Gfo/Idh/MocA-like_OxRdtase_N"/>
</dbReference>
<accession>A0A652YPE5</accession>